<dbReference type="GO" id="GO:0008716">
    <property type="term" value="F:D-alanine-D-alanine ligase activity"/>
    <property type="evidence" value="ECO:0007669"/>
    <property type="project" value="UniProtKB-EC"/>
</dbReference>
<dbReference type="OrthoDB" id="9813261at2"/>
<keyword evidence="11" id="KW-0573">Peptidoglycan synthesis</keyword>
<dbReference type="Gene3D" id="3.30.470.20">
    <property type="entry name" value="ATP-grasp fold, B domain"/>
    <property type="match status" value="1"/>
</dbReference>
<dbReference type="SUPFAM" id="SSF53335">
    <property type="entry name" value="S-adenosyl-L-methionine-dependent methyltransferases"/>
    <property type="match status" value="1"/>
</dbReference>
<reference evidence="15 16" key="1">
    <citation type="journal article" date="2010" name="PLoS ONE">
        <title>The Waddlia genome: a window into chlamydial biology.</title>
        <authorList>
            <person name="Bertelli C."/>
            <person name="Collyn F."/>
            <person name="Croxatto A."/>
            <person name="Ruckert C."/>
            <person name="Polkinghorne A."/>
            <person name="Kebbi-Beghdadi C."/>
            <person name="Goesmann A."/>
            <person name="Vaughan L."/>
            <person name="Greub G."/>
        </authorList>
    </citation>
    <scope>NUCLEOTIDE SEQUENCE [LARGE SCALE GENOMIC DNA]</scope>
    <source>
        <strain evidence="16">ATCC VR-1470 / WSU 86-1044</strain>
    </source>
</reference>
<dbReference type="InterPro" id="IPR013815">
    <property type="entry name" value="ATP_grasp_subdomain_1"/>
</dbReference>
<keyword evidence="6" id="KW-0963">Cytoplasm</keyword>
<keyword evidence="7" id="KW-0436">Ligase</keyword>
<dbReference type="Pfam" id="PF13649">
    <property type="entry name" value="Methyltransf_25"/>
    <property type="match status" value="1"/>
</dbReference>
<name>D6YTD3_WADCW</name>
<dbReference type="RefSeq" id="WP_013181122.1">
    <property type="nucleotide sequence ID" value="NC_014225.1"/>
</dbReference>
<comment type="cofactor">
    <cofactor evidence="2">
        <name>Mg(2+)</name>
        <dbReference type="ChEBI" id="CHEBI:18420"/>
    </cofactor>
</comment>
<evidence type="ECO:0000256" key="12">
    <source>
        <dbReference type="ARBA" id="ARBA00047614"/>
    </source>
</evidence>
<evidence type="ECO:0000313" key="16">
    <source>
        <dbReference type="Proteomes" id="UP000001505"/>
    </source>
</evidence>
<dbReference type="InterPro" id="IPR041698">
    <property type="entry name" value="Methyltransf_25"/>
</dbReference>
<dbReference type="InterPro" id="IPR000291">
    <property type="entry name" value="D-Ala_lig_Van_CS"/>
</dbReference>
<evidence type="ECO:0000256" key="8">
    <source>
        <dbReference type="ARBA" id="ARBA00022741"/>
    </source>
</evidence>
<dbReference type="STRING" id="716544.wcw_0017"/>
<dbReference type="Pfam" id="PF07478">
    <property type="entry name" value="Dala_Dala_lig_C"/>
    <property type="match status" value="1"/>
</dbReference>
<dbReference type="FunFam" id="3.30.470.20:FF:000105">
    <property type="entry name" value="Predicted protein"/>
    <property type="match status" value="1"/>
</dbReference>
<keyword evidence="10" id="KW-0133">Cell shape</keyword>
<dbReference type="KEGG" id="wch:wcw_0017"/>
<evidence type="ECO:0000256" key="3">
    <source>
        <dbReference type="ARBA" id="ARBA00004496"/>
    </source>
</evidence>
<comment type="similarity">
    <text evidence="4">Belongs to the D-alanine--D-alanine ligase family.</text>
</comment>
<evidence type="ECO:0000259" key="14">
    <source>
        <dbReference type="PROSITE" id="PS50975"/>
    </source>
</evidence>
<dbReference type="GO" id="GO:0008360">
    <property type="term" value="P:regulation of cell shape"/>
    <property type="evidence" value="ECO:0007669"/>
    <property type="project" value="UniProtKB-KW"/>
</dbReference>
<dbReference type="Gene3D" id="3.40.50.150">
    <property type="entry name" value="Vaccinia Virus protein VP39"/>
    <property type="match status" value="1"/>
</dbReference>
<dbReference type="Gene3D" id="2.20.25.110">
    <property type="entry name" value="S-adenosyl-L-methionine-dependent methyltransferases"/>
    <property type="match status" value="1"/>
</dbReference>
<evidence type="ECO:0000256" key="10">
    <source>
        <dbReference type="ARBA" id="ARBA00022960"/>
    </source>
</evidence>
<dbReference type="AlphaFoldDB" id="D6YTD3"/>
<evidence type="ECO:0000256" key="4">
    <source>
        <dbReference type="ARBA" id="ARBA00010871"/>
    </source>
</evidence>
<keyword evidence="8 13" id="KW-0547">Nucleotide-binding</keyword>
<dbReference type="InterPro" id="IPR029063">
    <property type="entry name" value="SAM-dependent_MTases_sf"/>
</dbReference>
<evidence type="ECO:0000256" key="5">
    <source>
        <dbReference type="ARBA" id="ARBA00012216"/>
    </source>
</evidence>
<dbReference type="PROSITE" id="PS50975">
    <property type="entry name" value="ATP_GRASP"/>
    <property type="match status" value="1"/>
</dbReference>
<evidence type="ECO:0000256" key="11">
    <source>
        <dbReference type="ARBA" id="ARBA00022984"/>
    </source>
</evidence>
<evidence type="ECO:0000256" key="6">
    <source>
        <dbReference type="ARBA" id="ARBA00022490"/>
    </source>
</evidence>
<feature type="domain" description="ATP-grasp" evidence="14">
    <location>
        <begin position="402"/>
        <end position="614"/>
    </location>
</feature>
<evidence type="ECO:0000256" key="7">
    <source>
        <dbReference type="ARBA" id="ARBA00022598"/>
    </source>
</evidence>
<dbReference type="Gene3D" id="3.30.1490.20">
    <property type="entry name" value="ATP-grasp fold, A domain"/>
    <property type="match status" value="1"/>
</dbReference>
<dbReference type="Proteomes" id="UP000001505">
    <property type="component" value="Chromosome"/>
</dbReference>
<comment type="subcellular location">
    <subcellularLocation>
        <location evidence="3">Cytoplasm</location>
    </subcellularLocation>
</comment>
<dbReference type="SUPFAM" id="SSF56059">
    <property type="entry name" value="Glutathione synthetase ATP-binding domain-like"/>
    <property type="match status" value="1"/>
</dbReference>
<dbReference type="EMBL" id="CP001928">
    <property type="protein sequence ID" value="ADI37394.1"/>
    <property type="molecule type" value="Genomic_DNA"/>
</dbReference>
<sequence length="642" mass="73381">MNIKTAKCLGPVADLEKHLPVDWWRSIFNSIYLKTDADVVENDTATAHEIDIFLNFSKIEPSDHILDLCCGQGRHSLELAKRGYRFITGIDRSRYLIRLARSRSQKLGYPIKFSEGDARKIKLADQSMDCVMMMGNSFGYFEQERDDLKVLKEANRVLCEGGLLYLDVTNGAWMKENYEKRSWEWISEELMVCRERHLATDLCRLISRELVTHAEKGVIADQFYAERLYSFEELKSLLLAAGFENIEQQDSLKGESFRNQDLGMMANRILITAIAPKKRKPATRKNPFKIPCTVLLGDPRIPDAIKRDGQFNLEDFHTINQMKEALKKIENFQFSCFDDHKNLIRKFSQNPPPFVMNLCDEGWNNDPFMELHPTALMEMLKIPYTGAGPECLSICYNKSTVRAIAQSMDVHVPSEIWIDPSNHSAAIPSIFPALIKPAYGDSSIGITQNAVVYSAEELVTYFDNLKAQMPNIPILIQEFLDGREFSVGVIGNGVSLEVLPILEVDYSGLPENLPKILGYESKWHPESPYCTHIRYHQAHLDESLARDLIDTSINLFQRLKCRDYARFDFRMDSQGEAKLLEANPNPGWCWDGKMALMAEFAGIQYHELLEKILKAAAERYPYLEHAETDSFSNKAAQKLKKS</sequence>
<dbReference type="GO" id="GO:0005737">
    <property type="term" value="C:cytoplasm"/>
    <property type="evidence" value="ECO:0007669"/>
    <property type="project" value="UniProtKB-SubCell"/>
</dbReference>
<proteinExistence type="inferred from homology"/>
<dbReference type="CDD" id="cd02440">
    <property type="entry name" value="AdoMet_MTases"/>
    <property type="match status" value="1"/>
</dbReference>
<keyword evidence="9 13" id="KW-0067">ATP-binding</keyword>
<gene>
    <name evidence="15" type="primary">ddlA1</name>
    <name evidence="15" type="ordered locus">wcw_0017</name>
</gene>
<dbReference type="PANTHER" id="PTHR23132">
    <property type="entry name" value="D-ALANINE--D-ALANINE LIGASE"/>
    <property type="match status" value="1"/>
</dbReference>
<dbReference type="InterPro" id="IPR011761">
    <property type="entry name" value="ATP-grasp"/>
</dbReference>
<evidence type="ECO:0000256" key="9">
    <source>
        <dbReference type="ARBA" id="ARBA00022840"/>
    </source>
</evidence>
<dbReference type="eggNOG" id="COG2226">
    <property type="taxonomic scope" value="Bacteria"/>
</dbReference>
<keyword evidence="16" id="KW-1185">Reference proteome</keyword>
<dbReference type="PROSITE" id="PS00844">
    <property type="entry name" value="DALA_DALA_LIGASE_2"/>
    <property type="match status" value="1"/>
</dbReference>
<dbReference type="EC" id="6.3.2.4" evidence="5"/>
<dbReference type="eggNOG" id="COG1181">
    <property type="taxonomic scope" value="Bacteria"/>
</dbReference>
<evidence type="ECO:0000256" key="13">
    <source>
        <dbReference type="PROSITE-ProRule" id="PRU00409"/>
    </source>
</evidence>
<comment type="catalytic activity">
    <reaction evidence="12">
        <text>2 D-alanine + ATP = D-alanyl-D-alanine + ADP + phosphate + H(+)</text>
        <dbReference type="Rhea" id="RHEA:11224"/>
        <dbReference type="ChEBI" id="CHEBI:15378"/>
        <dbReference type="ChEBI" id="CHEBI:30616"/>
        <dbReference type="ChEBI" id="CHEBI:43474"/>
        <dbReference type="ChEBI" id="CHEBI:57416"/>
        <dbReference type="ChEBI" id="CHEBI:57822"/>
        <dbReference type="ChEBI" id="CHEBI:456216"/>
        <dbReference type="EC" id="6.3.2.4"/>
    </reaction>
</comment>
<dbReference type="GO" id="GO:0005524">
    <property type="term" value="F:ATP binding"/>
    <property type="evidence" value="ECO:0007669"/>
    <property type="project" value="UniProtKB-UniRule"/>
</dbReference>
<dbReference type="HOGENOM" id="CLU_430627_0_0_0"/>
<dbReference type="GO" id="GO:0046872">
    <property type="term" value="F:metal ion binding"/>
    <property type="evidence" value="ECO:0007669"/>
    <property type="project" value="InterPro"/>
</dbReference>
<dbReference type="GO" id="GO:0009252">
    <property type="term" value="P:peptidoglycan biosynthetic process"/>
    <property type="evidence" value="ECO:0007669"/>
    <property type="project" value="UniProtKB-KW"/>
</dbReference>
<evidence type="ECO:0000256" key="2">
    <source>
        <dbReference type="ARBA" id="ARBA00001946"/>
    </source>
</evidence>
<dbReference type="PANTHER" id="PTHR23132:SF23">
    <property type="entry name" value="D-ALANINE--D-ALANINE LIGASE B"/>
    <property type="match status" value="1"/>
</dbReference>
<dbReference type="InterPro" id="IPR011095">
    <property type="entry name" value="Dala_Dala_lig_C"/>
</dbReference>
<organism evidence="15 16">
    <name type="scientific">Waddlia chondrophila (strain ATCC VR-1470 / WSU 86-1044)</name>
    <dbReference type="NCBI Taxonomy" id="716544"/>
    <lineage>
        <taxon>Bacteria</taxon>
        <taxon>Pseudomonadati</taxon>
        <taxon>Chlamydiota</taxon>
        <taxon>Chlamydiia</taxon>
        <taxon>Parachlamydiales</taxon>
        <taxon>Waddliaceae</taxon>
        <taxon>Waddlia</taxon>
    </lineage>
</organism>
<evidence type="ECO:0000256" key="1">
    <source>
        <dbReference type="ARBA" id="ARBA00001936"/>
    </source>
</evidence>
<protein>
    <recommendedName>
        <fullName evidence="5">D-alanine--D-alanine ligase</fullName>
        <ecNumber evidence="5">6.3.2.4</ecNumber>
    </recommendedName>
</protein>
<accession>D6YTD3</accession>
<evidence type="ECO:0000313" key="15">
    <source>
        <dbReference type="EMBL" id="ADI37394.1"/>
    </source>
</evidence>
<comment type="cofactor">
    <cofactor evidence="1">
        <name>Mn(2+)</name>
        <dbReference type="ChEBI" id="CHEBI:29035"/>
    </cofactor>
</comment>